<evidence type="ECO:0000256" key="5">
    <source>
        <dbReference type="ARBA" id="ARBA00022801"/>
    </source>
</evidence>
<keyword evidence="2 8" id="KW-1277">Toxin-antitoxin system</keyword>
<dbReference type="Pfam" id="PF01850">
    <property type="entry name" value="PIN"/>
    <property type="match status" value="1"/>
</dbReference>
<keyword evidence="11" id="KW-1185">Reference proteome</keyword>
<comment type="cofactor">
    <cofactor evidence="1 8">
        <name>Mg(2+)</name>
        <dbReference type="ChEBI" id="CHEBI:18420"/>
    </cofactor>
</comment>
<evidence type="ECO:0000256" key="4">
    <source>
        <dbReference type="ARBA" id="ARBA00022723"/>
    </source>
</evidence>
<dbReference type="InterPro" id="IPR002716">
    <property type="entry name" value="PIN_dom"/>
</dbReference>
<dbReference type="InterPro" id="IPR029060">
    <property type="entry name" value="PIN-like_dom_sf"/>
</dbReference>
<evidence type="ECO:0000313" key="11">
    <source>
        <dbReference type="Proteomes" id="UP000738126"/>
    </source>
</evidence>
<comment type="caution">
    <text evidence="10">The sequence shown here is derived from an EMBL/GenBank/DDBJ whole genome shotgun (WGS) entry which is preliminary data.</text>
</comment>
<keyword evidence="3 8" id="KW-0540">Nuclease</keyword>
<keyword evidence="6 8" id="KW-0460">Magnesium</keyword>
<feature type="binding site" evidence="8">
    <location>
        <position position="5"/>
    </location>
    <ligand>
        <name>Mg(2+)</name>
        <dbReference type="ChEBI" id="CHEBI:18420"/>
    </ligand>
</feature>
<feature type="binding site" evidence="8">
    <location>
        <position position="104"/>
    </location>
    <ligand>
        <name>Mg(2+)</name>
        <dbReference type="ChEBI" id="CHEBI:18420"/>
    </ligand>
</feature>
<sequence length="142" mass="16141">MIIIDTNVLSALMQRRPDARVVEWLDSQPAEAVWISSITLFEARYGLELLDEGRRKALLQERFEEVVRYDLANRIAVLDVRAANQAAQLAAERKLRGRPVDTRDTLIAGIAIVHSATLATRNIKHFNDLPTPVISPWDEREQ</sequence>
<proteinExistence type="inferred from homology"/>
<accession>A0ABS1E3Q1</accession>
<evidence type="ECO:0000256" key="3">
    <source>
        <dbReference type="ARBA" id="ARBA00022722"/>
    </source>
</evidence>
<comment type="similarity">
    <text evidence="7 8">Belongs to the PINc/VapC protein family.</text>
</comment>
<organism evidence="10 11">
    <name type="scientific">Halorhodospira neutriphila</name>
    <dbReference type="NCBI Taxonomy" id="168379"/>
    <lineage>
        <taxon>Bacteria</taxon>
        <taxon>Pseudomonadati</taxon>
        <taxon>Pseudomonadota</taxon>
        <taxon>Gammaproteobacteria</taxon>
        <taxon>Chromatiales</taxon>
        <taxon>Ectothiorhodospiraceae</taxon>
        <taxon>Halorhodospira</taxon>
    </lineage>
</organism>
<dbReference type="EC" id="3.1.-.-" evidence="8"/>
<keyword evidence="5 8" id="KW-0378">Hydrolase</keyword>
<reference evidence="10 11" key="1">
    <citation type="journal article" date="2020" name="Microorganisms">
        <title>Osmotic Adaptation and Compatible Solute Biosynthesis of Phototrophic Bacteria as Revealed from Genome Analyses.</title>
        <authorList>
            <person name="Imhoff J.F."/>
            <person name="Rahn T."/>
            <person name="Kunzel S."/>
            <person name="Keller A."/>
            <person name="Neulinger S.C."/>
        </authorList>
    </citation>
    <scope>NUCLEOTIDE SEQUENCE [LARGE SCALE GENOMIC DNA]</scope>
    <source>
        <strain evidence="10 11">DSM 15116</strain>
    </source>
</reference>
<dbReference type="EMBL" id="NRSH01000001">
    <property type="protein sequence ID" value="MBK1725474.1"/>
    <property type="molecule type" value="Genomic_DNA"/>
</dbReference>
<name>A0ABS1E3Q1_9GAMM</name>
<keyword evidence="4 8" id="KW-0479">Metal-binding</keyword>
<gene>
    <name evidence="8" type="primary">vapC</name>
    <name evidence="10" type="ORF">CKO13_00210</name>
</gene>
<evidence type="ECO:0000256" key="1">
    <source>
        <dbReference type="ARBA" id="ARBA00001946"/>
    </source>
</evidence>
<dbReference type="InterPro" id="IPR050556">
    <property type="entry name" value="Type_II_TA_system_RNase"/>
</dbReference>
<keyword evidence="8" id="KW-0800">Toxin</keyword>
<dbReference type="Gene3D" id="3.40.50.1010">
    <property type="entry name" value="5'-nuclease"/>
    <property type="match status" value="1"/>
</dbReference>
<dbReference type="Proteomes" id="UP000738126">
    <property type="component" value="Unassembled WGS sequence"/>
</dbReference>
<dbReference type="RefSeq" id="WP_200255682.1">
    <property type="nucleotide sequence ID" value="NZ_NRSH01000001.1"/>
</dbReference>
<dbReference type="PANTHER" id="PTHR33653">
    <property type="entry name" value="RIBONUCLEASE VAPC2"/>
    <property type="match status" value="1"/>
</dbReference>
<evidence type="ECO:0000256" key="2">
    <source>
        <dbReference type="ARBA" id="ARBA00022649"/>
    </source>
</evidence>
<feature type="domain" description="PIN" evidence="9">
    <location>
        <begin position="2"/>
        <end position="124"/>
    </location>
</feature>
<evidence type="ECO:0000259" key="9">
    <source>
        <dbReference type="Pfam" id="PF01850"/>
    </source>
</evidence>
<evidence type="ECO:0000256" key="7">
    <source>
        <dbReference type="ARBA" id="ARBA00038093"/>
    </source>
</evidence>
<dbReference type="SUPFAM" id="SSF88723">
    <property type="entry name" value="PIN domain-like"/>
    <property type="match status" value="1"/>
</dbReference>
<evidence type="ECO:0000256" key="6">
    <source>
        <dbReference type="ARBA" id="ARBA00022842"/>
    </source>
</evidence>
<comment type="function">
    <text evidence="8">Toxic component of a toxin-antitoxin (TA) system. An RNase.</text>
</comment>
<protein>
    <recommendedName>
        <fullName evidence="8">Ribonuclease VapC</fullName>
        <shortName evidence="8">RNase VapC</shortName>
        <ecNumber evidence="8">3.1.-.-</ecNumber>
    </recommendedName>
    <alternativeName>
        <fullName evidence="8">Toxin VapC</fullName>
    </alternativeName>
</protein>
<evidence type="ECO:0000256" key="8">
    <source>
        <dbReference type="HAMAP-Rule" id="MF_00265"/>
    </source>
</evidence>
<dbReference type="CDD" id="cd18731">
    <property type="entry name" value="PIN_NgFitB-like"/>
    <property type="match status" value="1"/>
</dbReference>
<dbReference type="HAMAP" id="MF_00265">
    <property type="entry name" value="VapC_Nob1"/>
    <property type="match status" value="1"/>
</dbReference>
<dbReference type="InterPro" id="IPR022907">
    <property type="entry name" value="VapC_family"/>
</dbReference>
<dbReference type="PANTHER" id="PTHR33653:SF1">
    <property type="entry name" value="RIBONUCLEASE VAPC2"/>
    <property type="match status" value="1"/>
</dbReference>
<evidence type="ECO:0000313" key="10">
    <source>
        <dbReference type="EMBL" id="MBK1725474.1"/>
    </source>
</evidence>